<evidence type="ECO:0000313" key="12">
    <source>
        <dbReference type="EMBL" id="GAA0353421.1"/>
    </source>
</evidence>
<keyword evidence="5" id="KW-0813">Transport</keyword>
<keyword evidence="12" id="KW-0969">Cilium</keyword>
<evidence type="ECO:0000256" key="7">
    <source>
        <dbReference type="ARBA" id="ARBA00022795"/>
    </source>
</evidence>
<dbReference type="PANTHER" id="PTHR34982">
    <property type="entry name" value="YOP PROTEINS TRANSLOCATION PROTEIN L"/>
    <property type="match status" value="1"/>
</dbReference>
<dbReference type="InterPro" id="IPR051472">
    <property type="entry name" value="T3SS_Stator/FliH"/>
</dbReference>
<evidence type="ECO:0000256" key="4">
    <source>
        <dbReference type="ARBA" id="ARBA00016507"/>
    </source>
</evidence>
<dbReference type="InterPro" id="IPR018035">
    <property type="entry name" value="Flagellar_FliH/T3SS_HrpE"/>
</dbReference>
<evidence type="ECO:0000259" key="11">
    <source>
        <dbReference type="Pfam" id="PF02108"/>
    </source>
</evidence>
<proteinExistence type="inferred from homology"/>
<keyword evidence="12" id="KW-0966">Cell projection</keyword>
<dbReference type="PANTHER" id="PTHR34982:SF1">
    <property type="entry name" value="FLAGELLAR ASSEMBLY PROTEIN FLIH"/>
    <property type="match status" value="1"/>
</dbReference>
<feature type="compositionally biased region" description="Polar residues" evidence="10">
    <location>
        <begin position="1"/>
        <end position="15"/>
    </location>
</feature>
<evidence type="ECO:0000256" key="1">
    <source>
        <dbReference type="ARBA" id="ARBA00003041"/>
    </source>
</evidence>
<keyword evidence="6" id="KW-0963">Cytoplasm</keyword>
<evidence type="ECO:0000256" key="9">
    <source>
        <dbReference type="ARBA" id="ARBA00023225"/>
    </source>
</evidence>
<feature type="region of interest" description="Disordered" evidence="10">
    <location>
        <begin position="1"/>
        <end position="57"/>
    </location>
</feature>
<evidence type="ECO:0000256" key="8">
    <source>
        <dbReference type="ARBA" id="ARBA00022927"/>
    </source>
</evidence>
<comment type="subcellular location">
    <subcellularLocation>
        <location evidence="2">Cytoplasm</location>
    </subcellularLocation>
</comment>
<dbReference type="PRINTS" id="PR01003">
    <property type="entry name" value="FLGFLIH"/>
</dbReference>
<comment type="similarity">
    <text evidence="3">Belongs to the FliH family.</text>
</comment>
<evidence type="ECO:0000256" key="6">
    <source>
        <dbReference type="ARBA" id="ARBA00022490"/>
    </source>
</evidence>
<dbReference type="EMBL" id="BAAAEI010000007">
    <property type="protein sequence ID" value="GAA0353421.1"/>
    <property type="molecule type" value="Genomic_DNA"/>
</dbReference>
<evidence type="ECO:0000256" key="5">
    <source>
        <dbReference type="ARBA" id="ARBA00022448"/>
    </source>
</evidence>
<keyword evidence="13" id="KW-1185">Reference proteome</keyword>
<accession>A0ABP3GW39</accession>
<reference evidence="13" key="1">
    <citation type="journal article" date="2019" name="Int. J. Syst. Evol. Microbiol.">
        <title>The Global Catalogue of Microorganisms (GCM) 10K type strain sequencing project: providing services to taxonomists for standard genome sequencing and annotation.</title>
        <authorList>
            <consortium name="The Broad Institute Genomics Platform"/>
            <consortium name="The Broad Institute Genome Sequencing Center for Infectious Disease"/>
            <person name="Wu L."/>
            <person name="Ma J."/>
        </authorList>
    </citation>
    <scope>NUCLEOTIDE SEQUENCE [LARGE SCALE GENOMIC DNA]</scope>
    <source>
        <strain evidence="13">JCM 13378</strain>
    </source>
</reference>
<comment type="caution">
    <text evidence="12">The sequence shown here is derived from an EMBL/GenBank/DDBJ whole genome shotgun (WGS) entry which is preliminary data.</text>
</comment>
<keyword evidence="8" id="KW-0653">Protein transport</keyword>
<dbReference type="Pfam" id="PF02108">
    <property type="entry name" value="FliH"/>
    <property type="match status" value="1"/>
</dbReference>
<sequence>MSGSKVLKYQSQEQGVRTWDLPYMEDTQPEPDKTNAINRSSEWKYEPPEPEEEILPPTAEEIEAIRQSAYQEGLEEGRQAGHEQGLLQGREEGLSEGREQGLAQGLEEGRQSGLEEMQQAATIWQELATRLTKPVTQVDNHLERELVELAVSLARAVIRTEIQSNKNVLLQAISEGLKVLPIQERRYQMHMHPEDIALVRRHFSDEHIESQHWQFIETPNMQRGGCDIVTDANAVDVSIERRVRQVLDKFLLEQGLDRQ</sequence>
<comment type="function">
    <text evidence="1">Needed for flagellar regrowth and assembly.</text>
</comment>
<dbReference type="InterPro" id="IPR000563">
    <property type="entry name" value="Flag_FliH"/>
</dbReference>
<protein>
    <recommendedName>
        <fullName evidence="4">Flagellar assembly protein FliH</fullName>
    </recommendedName>
</protein>
<keyword evidence="12" id="KW-0282">Flagellum</keyword>
<evidence type="ECO:0000313" key="13">
    <source>
        <dbReference type="Proteomes" id="UP001501757"/>
    </source>
</evidence>
<keyword evidence="9" id="KW-1006">Bacterial flagellum protein export</keyword>
<dbReference type="Proteomes" id="UP001501757">
    <property type="component" value="Unassembled WGS sequence"/>
</dbReference>
<evidence type="ECO:0000256" key="2">
    <source>
        <dbReference type="ARBA" id="ARBA00004496"/>
    </source>
</evidence>
<evidence type="ECO:0000256" key="3">
    <source>
        <dbReference type="ARBA" id="ARBA00006602"/>
    </source>
</evidence>
<gene>
    <name evidence="12" type="primary">fliH</name>
    <name evidence="12" type="ORF">GCM10009092_17250</name>
</gene>
<evidence type="ECO:0000256" key="10">
    <source>
        <dbReference type="SAM" id="MobiDB-lite"/>
    </source>
</evidence>
<dbReference type="NCBIfam" id="NF004270">
    <property type="entry name" value="PRK05687.2-1"/>
    <property type="match status" value="1"/>
</dbReference>
<feature type="domain" description="Flagellar assembly protein FliH/Type III secretion system HrpE" evidence="11">
    <location>
        <begin position="124"/>
        <end position="246"/>
    </location>
</feature>
<name>A0ABP3GW39_9ALTE</name>
<keyword evidence="7" id="KW-1005">Bacterial flagellum biogenesis</keyword>
<dbReference type="RefSeq" id="WP_343844204.1">
    <property type="nucleotide sequence ID" value="NZ_BAAAEI010000007.1"/>
</dbReference>
<organism evidence="12 13">
    <name type="scientific">Bowmanella denitrificans</name>
    <dbReference type="NCBI Taxonomy" id="366582"/>
    <lineage>
        <taxon>Bacteria</taxon>
        <taxon>Pseudomonadati</taxon>
        <taxon>Pseudomonadota</taxon>
        <taxon>Gammaproteobacteria</taxon>
        <taxon>Alteromonadales</taxon>
        <taxon>Alteromonadaceae</taxon>
        <taxon>Bowmanella</taxon>
    </lineage>
</organism>